<dbReference type="PANTHER" id="PTHR11203">
    <property type="entry name" value="CLEAVAGE AND POLYADENYLATION SPECIFICITY FACTOR FAMILY MEMBER"/>
    <property type="match status" value="1"/>
</dbReference>
<dbReference type="Gene3D" id="3.60.15.10">
    <property type="entry name" value="Ribonuclease Z/Hydroxyacylglutathione hydrolase-like"/>
    <property type="match status" value="1"/>
</dbReference>
<name>A0A2M7CPX7_9BACT</name>
<dbReference type="InterPro" id="IPR050698">
    <property type="entry name" value="MBL"/>
</dbReference>
<reference evidence="5" key="1">
    <citation type="submission" date="2017-09" db="EMBL/GenBank/DDBJ databases">
        <title>Depth-based differentiation of microbial function through sediment-hosted aquifers and enrichment of novel symbionts in the deep terrestrial subsurface.</title>
        <authorList>
            <person name="Probst A.J."/>
            <person name="Ladd B."/>
            <person name="Jarett J.K."/>
            <person name="Geller-Mcgrath D.E."/>
            <person name="Sieber C.M.K."/>
            <person name="Emerson J.B."/>
            <person name="Anantharaman K."/>
            <person name="Thomas B.C."/>
            <person name="Malmstrom R."/>
            <person name="Stieglmeier M."/>
            <person name="Klingl A."/>
            <person name="Woyke T."/>
            <person name="Ryan C.M."/>
            <person name="Banfield J.F."/>
        </authorList>
    </citation>
    <scope>NUCLEOTIDE SEQUENCE [LARGE SCALE GENOMIC DNA]</scope>
</reference>
<proteinExistence type="predicted"/>
<dbReference type="Pfam" id="PF16661">
    <property type="entry name" value="Lactamase_B_6"/>
    <property type="match status" value="1"/>
</dbReference>
<dbReference type="EMBL" id="PEUH01000039">
    <property type="protein sequence ID" value="PIV31722.1"/>
    <property type="molecule type" value="Genomic_DNA"/>
</dbReference>
<organism evidence="4 5">
    <name type="scientific">Candidatus Wolfebacteria bacterium CG02_land_8_20_14_3_00_37_12</name>
    <dbReference type="NCBI Taxonomy" id="1975066"/>
    <lineage>
        <taxon>Bacteria</taxon>
        <taxon>Candidatus Wolfeibacteriota</taxon>
    </lineage>
</organism>
<dbReference type="Gene3D" id="3.40.50.10890">
    <property type="match status" value="1"/>
</dbReference>
<dbReference type="Pfam" id="PF07521">
    <property type="entry name" value="RMMBL"/>
    <property type="match status" value="1"/>
</dbReference>
<dbReference type="SUPFAM" id="SSF56281">
    <property type="entry name" value="Metallo-hydrolase/oxidoreductase"/>
    <property type="match status" value="1"/>
</dbReference>
<dbReference type="PANTHER" id="PTHR11203:SF37">
    <property type="entry name" value="INTEGRATOR COMPLEX SUBUNIT 11"/>
    <property type="match status" value="1"/>
</dbReference>
<keyword evidence="1 4" id="KW-0378">Hydrolase</keyword>
<dbReference type="SMART" id="SM00849">
    <property type="entry name" value="Lactamase_B"/>
    <property type="match status" value="1"/>
</dbReference>
<evidence type="ECO:0000256" key="1">
    <source>
        <dbReference type="ARBA" id="ARBA00022801"/>
    </source>
</evidence>
<dbReference type="GO" id="GO:0016787">
    <property type="term" value="F:hydrolase activity"/>
    <property type="evidence" value="ECO:0007669"/>
    <property type="project" value="UniProtKB-KW"/>
</dbReference>
<feature type="domain" description="Beta-Casp" evidence="3">
    <location>
        <begin position="265"/>
        <end position="393"/>
    </location>
</feature>
<dbReference type="InterPro" id="IPR011108">
    <property type="entry name" value="RMMBL"/>
</dbReference>
<accession>A0A2M7CPX7</accession>
<dbReference type="Pfam" id="PF10996">
    <property type="entry name" value="Beta-Casp"/>
    <property type="match status" value="1"/>
</dbReference>
<feature type="domain" description="Metallo-beta-lactamase" evidence="2">
    <location>
        <begin position="13"/>
        <end position="253"/>
    </location>
</feature>
<evidence type="ECO:0000313" key="4">
    <source>
        <dbReference type="EMBL" id="PIV31722.1"/>
    </source>
</evidence>
<evidence type="ECO:0000259" key="2">
    <source>
        <dbReference type="SMART" id="SM00849"/>
    </source>
</evidence>
<sequence>MKLTFHGGAKVVTGSNYLLETHSASSGKVTKILIDCGLFQGSSFCENLNFEKFPYKPEEIDAVFITHAHIDHIGRLPKLYKHGFRGKIFSTAPTKDFSEYSLIDSENILFKEAEKKNRAPIYTIEDVNEMMKLWEGVKYHQKIQIGSSDSGFEVEFFDAGHILGSASILVKNKKAPTPQKSGRSPDFNVGSKKVVFSGDLGNVATPLVKDTEPLADVNYVLIESTYGNRLHEDLAIRKDILEDAIEENVKAGGTLVIPAFAMERTQDLLYEMNELVENGRIPRLPVFIDSPLAIKLTEVYKKYSQNPDYFDAESLALIRKGDAIFDFPGLKFTLTTQQSKEINDVKGSKVIIAGSGMSQGGRILHHEMRYLSDPKSTILFIGYQAQNSLGRQILDGAKNVRIFGEDIAVNCRVKSISGYSAHADQKKLMEWLKPRSKTLEKVFVVQGDEDQSKPLADKIRDEMAVDVVVPSQDESVEL</sequence>
<dbReference type="InterPro" id="IPR022712">
    <property type="entry name" value="Beta_Casp"/>
</dbReference>
<comment type="caution">
    <text evidence="4">The sequence shown here is derived from an EMBL/GenBank/DDBJ whole genome shotgun (WGS) entry which is preliminary data.</text>
</comment>
<dbReference type="InterPro" id="IPR001279">
    <property type="entry name" value="Metallo-B-lactamas"/>
</dbReference>
<evidence type="ECO:0000313" key="5">
    <source>
        <dbReference type="Proteomes" id="UP000230595"/>
    </source>
</evidence>
<dbReference type="AlphaFoldDB" id="A0A2M7CPX7"/>
<dbReference type="CDD" id="cd16295">
    <property type="entry name" value="TTHA0252-CPSF-like_MBL-fold"/>
    <property type="match status" value="1"/>
</dbReference>
<dbReference type="InterPro" id="IPR036866">
    <property type="entry name" value="RibonucZ/Hydroxyglut_hydro"/>
</dbReference>
<protein>
    <submittedName>
        <fullName evidence="4">MBL fold hydrolase</fullName>
    </submittedName>
</protein>
<gene>
    <name evidence="4" type="ORF">COS33_01710</name>
</gene>
<dbReference type="Proteomes" id="UP000230595">
    <property type="component" value="Unassembled WGS sequence"/>
</dbReference>
<dbReference type="GO" id="GO:0004521">
    <property type="term" value="F:RNA endonuclease activity"/>
    <property type="evidence" value="ECO:0007669"/>
    <property type="project" value="TreeGrafter"/>
</dbReference>
<dbReference type="SMART" id="SM01027">
    <property type="entry name" value="Beta-Casp"/>
    <property type="match status" value="1"/>
</dbReference>
<evidence type="ECO:0000259" key="3">
    <source>
        <dbReference type="SMART" id="SM01027"/>
    </source>
</evidence>